<keyword evidence="1" id="KW-0547">Nucleotide-binding</keyword>
<dbReference type="FunFam" id="3.40.50.300:FF:000006">
    <property type="entry name" value="DNA-binding transcriptional regulator NtrC"/>
    <property type="match status" value="1"/>
</dbReference>
<evidence type="ECO:0000313" key="6">
    <source>
        <dbReference type="EMBL" id="GHG05104.1"/>
    </source>
</evidence>
<name>A0A919EMY3_9GAMM</name>
<dbReference type="InterPro" id="IPR011006">
    <property type="entry name" value="CheY-like_superfamily"/>
</dbReference>
<evidence type="ECO:0000256" key="2">
    <source>
        <dbReference type="ARBA" id="ARBA00022840"/>
    </source>
</evidence>
<reference evidence="6" key="2">
    <citation type="submission" date="2020-09" db="EMBL/GenBank/DDBJ databases">
        <authorList>
            <person name="Sun Q."/>
            <person name="Kim S."/>
        </authorList>
    </citation>
    <scope>NUCLEOTIDE SEQUENCE</scope>
    <source>
        <strain evidence="6">KCTC 42731</strain>
    </source>
</reference>
<reference evidence="6" key="1">
    <citation type="journal article" date="2014" name="Int. J. Syst. Evol. Microbiol.">
        <title>Complete genome sequence of Corynebacterium casei LMG S-19264T (=DSM 44701T), isolated from a smear-ripened cheese.</title>
        <authorList>
            <consortium name="US DOE Joint Genome Institute (JGI-PGF)"/>
            <person name="Walter F."/>
            <person name="Albersmeier A."/>
            <person name="Kalinowski J."/>
            <person name="Ruckert C."/>
        </authorList>
    </citation>
    <scope>NUCLEOTIDE SEQUENCE</scope>
    <source>
        <strain evidence="6">KCTC 42731</strain>
    </source>
</reference>
<dbReference type="InterPro" id="IPR025662">
    <property type="entry name" value="Sigma_54_int_dom_ATP-bd_1"/>
</dbReference>
<dbReference type="InterPro" id="IPR002078">
    <property type="entry name" value="Sigma_54_int"/>
</dbReference>
<dbReference type="CDD" id="cd00009">
    <property type="entry name" value="AAA"/>
    <property type="match status" value="1"/>
</dbReference>
<keyword evidence="4" id="KW-0804">Transcription</keyword>
<dbReference type="Gene3D" id="1.10.10.60">
    <property type="entry name" value="Homeodomain-like"/>
    <property type="match status" value="1"/>
</dbReference>
<dbReference type="AlphaFoldDB" id="A0A919EMY3"/>
<dbReference type="Proteomes" id="UP000623842">
    <property type="component" value="Unassembled WGS sequence"/>
</dbReference>
<dbReference type="Pfam" id="PF02954">
    <property type="entry name" value="HTH_8"/>
    <property type="match status" value="1"/>
</dbReference>
<dbReference type="PANTHER" id="PTHR32071">
    <property type="entry name" value="TRANSCRIPTIONAL REGULATORY PROTEIN"/>
    <property type="match status" value="1"/>
</dbReference>
<dbReference type="Gene3D" id="1.10.8.60">
    <property type="match status" value="1"/>
</dbReference>
<evidence type="ECO:0000256" key="1">
    <source>
        <dbReference type="ARBA" id="ARBA00022741"/>
    </source>
</evidence>
<keyword evidence="3" id="KW-0805">Transcription regulation</keyword>
<keyword evidence="2" id="KW-0067">ATP-binding</keyword>
<sequence length="447" mass="49518">MSTPLALLHLPDPRYKEIIAKLSLEADFSVLYSQSATWLEDIGNSPEVAIIDGNNFNQMDYQQLEALRFCPNTDIIFLSEGLPNPILDKAVLKCAAFHYRTPIDAEHIAELIEDLLEEYQSDSGKKHTVKASELDQFGLLFGSSKVMKKLYRNLRKVAMFDTSVLIVGESGVGKELVAHTIHNASERSEQPFIAVNCGALSKELASSDLFGHTKGAFTGAHSARDGYFTQAKNGTLFLDEVTEMPEDLQVQLLRVLETGDYSPVGSNTVLHADVRIIAATNRDLAEAVSDGIFREDLYFRLAQFLLHVPPLRSRGDDIQGLAKHFLAYKNAEAELGKQISEDALTTLQNHQWPGNVRELKYTIERAYILAGDVINNEHIVLGASGDEQQNTVDVPAGVPLAELEKQAILNTLEQQQGNKSDTAKVLDISVKTLYNKLEKYSDVDEIS</sequence>
<dbReference type="GO" id="GO:0006355">
    <property type="term" value="P:regulation of DNA-templated transcription"/>
    <property type="evidence" value="ECO:0007669"/>
    <property type="project" value="InterPro"/>
</dbReference>
<keyword evidence="7" id="KW-1185">Reference proteome</keyword>
<comment type="caution">
    <text evidence="6">The sequence shown here is derived from an EMBL/GenBank/DDBJ whole genome shotgun (WGS) entry which is preliminary data.</text>
</comment>
<dbReference type="InterPro" id="IPR009057">
    <property type="entry name" value="Homeodomain-like_sf"/>
</dbReference>
<dbReference type="SUPFAM" id="SSF46689">
    <property type="entry name" value="Homeodomain-like"/>
    <property type="match status" value="1"/>
</dbReference>
<dbReference type="PANTHER" id="PTHR32071:SF121">
    <property type="entry name" value="SIGMA L-DEPENDENT TRANSCRIPTIONAL REGULATOR YQIR-RELATED"/>
    <property type="match status" value="1"/>
</dbReference>
<dbReference type="PRINTS" id="PR01590">
    <property type="entry name" value="HTHFIS"/>
</dbReference>
<dbReference type="InterPro" id="IPR027417">
    <property type="entry name" value="P-loop_NTPase"/>
</dbReference>
<dbReference type="PROSITE" id="PS50045">
    <property type="entry name" value="SIGMA54_INTERACT_4"/>
    <property type="match status" value="1"/>
</dbReference>
<dbReference type="EMBL" id="BNCK01000011">
    <property type="protein sequence ID" value="GHG05104.1"/>
    <property type="molecule type" value="Genomic_DNA"/>
</dbReference>
<evidence type="ECO:0000259" key="5">
    <source>
        <dbReference type="PROSITE" id="PS50045"/>
    </source>
</evidence>
<dbReference type="InterPro" id="IPR058031">
    <property type="entry name" value="AAA_lid_NorR"/>
</dbReference>
<dbReference type="Pfam" id="PF00158">
    <property type="entry name" value="Sigma54_activat"/>
    <property type="match status" value="1"/>
</dbReference>
<evidence type="ECO:0000256" key="3">
    <source>
        <dbReference type="ARBA" id="ARBA00023015"/>
    </source>
</evidence>
<accession>A0A919EMY3</accession>
<dbReference type="GO" id="GO:0005524">
    <property type="term" value="F:ATP binding"/>
    <property type="evidence" value="ECO:0007669"/>
    <property type="project" value="UniProtKB-KW"/>
</dbReference>
<dbReference type="GO" id="GO:0043565">
    <property type="term" value="F:sequence-specific DNA binding"/>
    <property type="evidence" value="ECO:0007669"/>
    <property type="project" value="InterPro"/>
</dbReference>
<dbReference type="SUPFAM" id="SSF52540">
    <property type="entry name" value="P-loop containing nucleoside triphosphate hydrolases"/>
    <property type="match status" value="1"/>
</dbReference>
<gene>
    <name evidence="6" type="ORF">GCM10017161_38270</name>
</gene>
<organism evidence="6 7">
    <name type="scientific">Thalassotalea marina</name>
    <dbReference type="NCBI Taxonomy" id="1673741"/>
    <lineage>
        <taxon>Bacteria</taxon>
        <taxon>Pseudomonadati</taxon>
        <taxon>Pseudomonadota</taxon>
        <taxon>Gammaproteobacteria</taxon>
        <taxon>Alteromonadales</taxon>
        <taxon>Colwelliaceae</taxon>
        <taxon>Thalassotalea</taxon>
    </lineage>
</organism>
<dbReference type="InterPro" id="IPR002197">
    <property type="entry name" value="HTH_Fis"/>
</dbReference>
<protein>
    <submittedName>
        <fullName evidence="6">Sigma-54-dependent Fis family transcriptional regulator</fullName>
    </submittedName>
</protein>
<dbReference type="Gene3D" id="3.40.50.300">
    <property type="entry name" value="P-loop containing nucleotide triphosphate hydrolases"/>
    <property type="match status" value="1"/>
</dbReference>
<feature type="domain" description="Sigma-54 factor interaction" evidence="5">
    <location>
        <begin position="140"/>
        <end position="368"/>
    </location>
</feature>
<dbReference type="RefSeq" id="WP_189774019.1">
    <property type="nucleotide sequence ID" value="NZ_BNCK01000011.1"/>
</dbReference>
<dbReference type="PROSITE" id="PS00675">
    <property type="entry name" value="SIGMA54_INTERACT_1"/>
    <property type="match status" value="1"/>
</dbReference>
<evidence type="ECO:0000256" key="4">
    <source>
        <dbReference type="ARBA" id="ARBA00023163"/>
    </source>
</evidence>
<dbReference type="SUPFAM" id="SSF52172">
    <property type="entry name" value="CheY-like"/>
    <property type="match status" value="1"/>
</dbReference>
<dbReference type="Pfam" id="PF25601">
    <property type="entry name" value="AAA_lid_14"/>
    <property type="match status" value="1"/>
</dbReference>
<proteinExistence type="predicted"/>
<dbReference type="InterPro" id="IPR003593">
    <property type="entry name" value="AAA+_ATPase"/>
</dbReference>
<evidence type="ECO:0000313" key="7">
    <source>
        <dbReference type="Proteomes" id="UP000623842"/>
    </source>
</evidence>
<dbReference type="SMART" id="SM00382">
    <property type="entry name" value="AAA"/>
    <property type="match status" value="1"/>
</dbReference>